<evidence type="ECO:0000313" key="2">
    <source>
        <dbReference type="Proteomes" id="UP000184241"/>
    </source>
</evidence>
<dbReference type="SUPFAM" id="SSF160214">
    <property type="entry name" value="FlaG-like"/>
    <property type="match status" value="1"/>
</dbReference>
<dbReference type="Gene3D" id="3.30.160.170">
    <property type="entry name" value="FlaG-like"/>
    <property type="match status" value="1"/>
</dbReference>
<keyword evidence="1" id="KW-0969">Cilium</keyword>
<proteinExistence type="predicted"/>
<reference evidence="1 2" key="1">
    <citation type="submission" date="2016-11" db="EMBL/GenBank/DDBJ databases">
        <authorList>
            <person name="Jaros S."/>
            <person name="Januszkiewicz K."/>
            <person name="Wedrychowicz H."/>
        </authorList>
    </citation>
    <scope>NUCLEOTIDE SEQUENCE [LARGE SCALE GENOMIC DNA]</scope>
    <source>
        <strain evidence="1 2">DSM 6191</strain>
    </source>
</reference>
<dbReference type="AlphaFoldDB" id="A0A1M5XZ60"/>
<sequence length="112" mass="12882">MDINGVSQGGQLNLDYYSNSQTTKTEIKTQTEDKKVFTDKDVKKAVEKLNKLLEDEGTHAEYKVHDKFKHDIMVKIIDNKTKEVILEVPPKKVLDLIARMVEETESLFDKKA</sequence>
<organism evidence="1 2">
    <name type="scientific">Clostridium intestinale DSM 6191</name>
    <dbReference type="NCBI Taxonomy" id="1121320"/>
    <lineage>
        <taxon>Bacteria</taxon>
        <taxon>Bacillati</taxon>
        <taxon>Bacillota</taxon>
        <taxon>Clostridia</taxon>
        <taxon>Eubacteriales</taxon>
        <taxon>Clostridiaceae</taxon>
        <taxon>Clostridium</taxon>
    </lineage>
</organism>
<dbReference type="Pfam" id="PF03646">
    <property type="entry name" value="FlaG"/>
    <property type="match status" value="1"/>
</dbReference>
<protein>
    <submittedName>
        <fullName evidence="1">Flagellar protein FlaG</fullName>
    </submittedName>
</protein>
<name>A0A1M5XZ60_9CLOT</name>
<accession>A0A1M5XZ60</accession>
<keyword evidence="1" id="KW-0966">Cell projection</keyword>
<evidence type="ECO:0000313" key="1">
    <source>
        <dbReference type="EMBL" id="SHI04864.1"/>
    </source>
</evidence>
<dbReference type="RefSeq" id="WP_073018613.1">
    <property type="nucleotide sequence ID" value="NZ_FQXU01000005.1"/>
</dbReference>
<gene>
    <name evidence="1" type="ORF">SAMN02745941_01727</name>
</gene>
<dbReference type="InterPro" id="IPR035924">
    <property type="entry name" value="FlaG-like_sf"/>
</dbReference>
<dbReference type="PANTHER" id="PTHR37166:SF1">
    <property type="entry name" value="PROTEIN FLAG"/>
    <property type="match status" value="1"/>
</dbReference>
<dbReference type="PANTHER" id="PTHR37166">
    <property type="entry name" value="PROTEIN FLAG"/>
    <property type="match status" value="1"/>
</dbReference>
<dbReference type="InterPro" id="IPR005186">
    <property type="entry name" value="FlaG"/>
</dbReference>
<keyword evidence="1" id="KW-0282">Flagellum</keyword>
<dbReference type="EMBL" id="FQXU01000005">
    <property type="protein sequence ID" value="SHI04864.1"/>
    <property type="molecule type" value="Genomic_DNA"/>
</dbReference>
<dbReference type="Proteomes" id="UP000184241">
    <property type="component" value="Unassembled WGS sequence"/>
</dbReference>